<dbReference type="Proteomes" id="UP000411588">
    <property type="component" value="Unassembled WGS sequence"/>
</dbReference>
<name>A0AB74QFY6_CLODI</name>
<proteinExistence type="predicted"/>
<gene>
    <name evidence="1" type="ORF">SAMEA1402399_03693</name>
</gene>
<sequence>MCDIGKRIKILIENEKIKQVENVRLIKLKN</sequence>
<comment type="caution">
    <text evidence="1">The sequence shown here is derived from an EMBL/GenBank/DDBJ whole genome shotgun (WGS) entry which is preliminary data.</text>
</comment>
<organism evidence="1 2">
    <name type="scientific">Clostridioides difficile</name>
    <name type="common">Peptoclostridium difficile</name>
    <dbReference type="NCBI Taxonomy" id="1496"/>
    <lineage>
        <taxon>Bacteria</taxon>
        <taxon>Bacillati</taxon>
        <taxon>Bacillota</taxon>
        <taxon>Clostridia</taxon>
        <taxon>Peptostreptococcales</taxon>
        <taxon>Peptostreptococcaceae</taxon>
        <taxon>Clostridioides</taxon>
    </lineage>
</organism>
<evidence type="ECO:0000313" key="1">
    <source>
        <dbReference type="EMBL" id="VFD35782.1"/>
    </source>
</evidence>
<evidence type="ECO:0000313" key="2">
    <source>
        <dbReference type="Proteomes" id="UP000411588"/>
    </source>
</evidence>
<reference evidence="1 2" key="1">
    <citation type="submission" date="2019-02" db="EMBL/GenBank/DDBJ databases">
        <authorList>
            <consortium name="Pathogen Informatics"/>
        </authorList>
    </citation>
    <scope>NUCLEOTIDE SEQUENCE [LARGE SCALE GENOMIC DNA]</scope>
    <source>
        <strain evidence="2">clo34</strain>
    </source>
</reference>
<protein>
    <submittedName>
        <fullName evidence="1">Uncharacterized protein</fullName>
    </submittedName>
</protein>
<dbReference type="EMBL" id="CAADAN010000019">
    <property type="protein sequence ID" value="VFD35782.1"/>
    <property type="molecule type" value="Genomic_DNA"/>
</dbReference>
<dbReference type="AlphaFoldDB" id="A0AB74QFY6"/>
<accession>A0AB74QFY6</accession>